<gene>
    <name evidence="1" type="ORF">ABS311_03030</name>
</gene>
<reference evidence="1 2" key="1">
    <citation type="submission" date="2024-06" db="EMBL/GenBank/DDBJ databases">
        <authorList>
            <person name="Chen R.Y."/>
        </authorList>
    </citation>
    <scope>NUCLEOTIDE SEQUENCE [LARGE SCALE GENOMIC DNA]</scope>
    <source>
        <strain evidence="1 2">D2</strain>
    </source>
</reference>
<evidence type="ECO:0000313" key="1">
    <source>
        <dbReference type="EMBL" id="MER2490854.1"/>
    </source>
</evidence>
<sequence length="97" mass="11570">MFENSNLTYSVNNSTITLRDDKKELLLVTPPQFKNIYVTRYSVELTDMQPEKRPHIKNVFLHEVFKRDKTFFFVKAGETEYQVDLKYIDNPITAMKF</sequence>
<accession>A0ABV1RD67</accession>
<dbReference type="EMBL" id="JBELOE010000076">
    <property type="protein sequence ID" value="MER2490854.1"/>
    <property type="molecule type" value="Genomic_DNA"/>
</dbReference>
<protein>
    <submittedName>
        <fullName evidence="1">Uncharacterized protein</fullName>
    </submittedName>
</protein>
<comment type="caution">
    <text evidence="1">The sequence shown here is derived from an EMBL/GenBank/DDBJ whole genome shotgun (WGS) entry which is preliminary data.</text>
</comment>
<organism evidence="1 2">
    <name type="scientific">Catenovulum sediminis</name>
    <dbReference type="NCBI Taxonomy" id="1740262"/>
    <lineage>
        <taxon>Bacteria</taxon>
        <taxon>Pseudomonadati</taxon>
        <taxon>Pseudomonadota</taxon>
        <taxon>Gammaproteobacteria</taxon>
        <taxon>Alteromonadales</taxon>
        <taxon>Alteromonadaceae</taxon>
        <taxon>Catenovulum</taxon>
    </lineage>
</organism>
<evidence type="ECO:0000313" key="2">
    <source>
        <dbReference type="Proteomes" id="UP001467690"/>
    </source>
</evidence>
<proteinExistence type="predicted"/>
<dbReference type="Proteomes" id="UP001467690">
    <property type="component" value="Unassembled WGS sequence"/>
</dbReference>
<name>A0ABV1RD67_9ALTE</name>
<dbReference type="RefSeq" id="WP_143871480.1">
    <property type="nucleotide sequence ID" value="NZ_CP041660.1"/>
</dbReference>
<keyword evidence="2" id="KW-1185">Reference proteome</keyword>